<accession>A0ABD1H1D7</accession>
<reference evidence="1 2" key="1">
    <citation type="submission" date="2024-06" db="EMBL/GenBank/DDBJ databases">
        <title>A chromosome level genome sequence of Diviner's sage (Salvia divinorum).</title>
        <authorList>
            <person name="Ford S.A."/>
            <person name="Ro D.-K."/>
            <person name="Ness R.W."/>
            <person name="Phillips M.A."/>
        </authorList>
    </citation>
    <scope>NUCLEOTIDE SEQUENCE [LARGE SCALE GENOMIC DNA]</scope>
    <source>
        <strain evidence="1">SAF-2024a</strain>
        <tissue evidence="1">Leaf</tissue>
    </source>
</reference>
<evidence type="ECO:0000313" key="2">
    <source>
        <dbReference type="Proteomes" id="UP001567538"/>
    </source>
</evidence>
<comment type="caution">
    <text evidence="1">The sequence shown here is derived from an EMBL/GenBank/DDBJ whole genome shotgun (WGS) entry which is preliminary data.</text>
</comment>
<dbReference type="AlphaFoldDB" id="A0ABD1H1D7"/>
<dbReference type="Proteomes" id="UP001567538">
    <property type="component" value="Unassembled WGS sequence"/>
</dbReference>
<organism evidence="1 2">
    <name type="scientific">Salvia divinorum</name>
    <name type="common">Maria pastora</name>
    <name type="synonym">Diviner's sage</name>
    <dbReference type="NCBI Taxonomy" id="28513"/>
    <lineage>
        <taxon>Eukaryota</taxon>
        <taxon>Viridiplantae</taxon>
        <taxon>Streptophyta</taxon>
        <taxon>Embryophyta</taxon>
        <taxon>Tracheophyta</taxon>
        <taxon>Spermatophyta</taxon>
        <taxon>Magnoliopsida</taxon>
        <taxon>eudicotyledons</taxon>
        <taxon>Gunneridae</taxon>
        <taxon>Pentapetalae</taxon>
        <taxon>asterids</taxon>
        <taxon>lamiids</taxon>
        <taxon>Lamiales</taxon>
        <taxon>Lamiaceae</taxon>
        <taxon>Nepetoideae</taxon>
        <taxon>Mentheae</taxon>
        <taxon>Salviinae</taxon>
        <taxon>Salvia</taxon>
        <taxon>Salvia subgen. Calosphace</taxon>
    </lineage>
</organism>
<proteinExistence type="predicted"/>
<dbReference type="EMBL" id="JBEAFC010000007">
    <property type="protein sequence ID" value="KAL1548801.1"/>
    <property type="molecule type" value="Genomic_DNA"/>
</dbReference>
<keyword evidence="2" id="KW-1185">Reference proteome</keyword>
<gene>
    <name evidence="1" type="ORF">AAHA92_16988</name>
</gene>
<evidence type="ECO:0000313" key="1">
    <source>
        <dbReference type="EMBL" id="KAL1548801.1"/>
    </source>
</evidence>
<name>A0ABD1H1D7_SALDI</name>
<sequence length="119" mass="13689">MLARLSSPVAHRGHITVTGLKRRMRGYPERCSDTSQRVNYIRAPKGVVVAGIKIENFGLEYDERDCDLFLDFDISEYVLIFYLRLQNQSQISVSLLGFLVLGFQIKLEIHFPSLLIGWK</sequence>
<protein>
    <submittedName>
        <fullName evidence="1">Uncharacterized protein</fullName>
    </submittedName>
</protein>